<feature type="compositionally biased region" description="Basic and acidic residues" evidence="1">
    <location>
        <begin position="1"/>
        <end position="22"/>
    </location>
</feature>
<accession>A0A6A6WD32</accession>
<feature type="compositionally biased region" description="Polar residues" evidence="1">
    <location>
        <begin position="110"/>
        <end position="131"/>
    </location>
</feature>
<feature type="region of interest" description="Disordered" evidence="1">
    <location>
        <begin position="1"/>
        <end position="285"/>
    </location>
</feature>
<organism evidence="2 3">
    <name type="scientific">Pseudovirgaria hyperparasitica</name>
    <dbReference type="NCBI Taxonomy" id="470096"/>
    <lineage>
        <taxon>Eukaryota</taxon>
        <taxon>Fungi</taxon>
        <taxon>Dikarya</taxon>
        <taxon>Ascomycota</taxon>
        <taxon>Pezizomycotina</taxon>
        <taxon>Dothideomycetes</taxon>
        <taxon>Dothideomycetes incertae sedis</taxon>
        <taxon>Acrospermales</taxon>
        <taxon>Acrospermaceae</taxon>
        <taxon>Pseudovirgaria</taxon>
    </lineage>
</organism>
<evidence type="ECO:0000313" key="3">
    <source>
        <dbReference type="Proteomes" id="UP000799437"/>
    </source>
</evidence>
<sequence>MRRKKAEDRKLLQQREIPHDRCILPGSSANPPCLPSLKPFSPLDRTFIKETPPLQASPRSGIPSAPNTTTSRPVQPSNPPSTSPKQNPGDLNHLAGFDFNFKEDDREINTKPSTIPTWHSQTSILTDTYPNAQPAPKRLTQTTYKAPPKRPLHPSEPFTDLALRSRVPDTGSTPSTSPSPPSHQAHTPKHNPPRSHIRSTSLLTAPPPTLPTSSPRPKRRLLPDQHPAAAYKPPSTLKRSRGSSSSRPHPQYPTLHLSPPSPPNQKQRRLQSCKGVSSSHLSPIKEEYERVGGWVIDGS</sequence>
<gene>
    <name evidence="2" type="ORF">EJ05DRAFT_299303</name>
</gene>
<dbReference type="RefSeq" id="XP_033601928.1">
    <property type="nucleotide sequence ID" value="XM_033740586.1"/>
</dbReference>
<feature type="compositionally biased region" description="Basic residues" evidence="1">
    <location>
        <begin position="186"/>
        <end position="197"/>
    </location>
</feature>
<name>A0A6A6WD32_9PEZI</name>
<keyword evidence="3" id="KW-1185">Reference proteome</keyword>
<evidence type="ECO:0000256" key="1">
    <source>
        <dbReference type="SAM" id="MobiDB-lite"/>
    </source>
</evidence>
<dbReference type="EMBL" id="ML996569">
    <property type="protein sequence ID" value="KAF2759477.1"/>
    <property type="molecule type" value="Genomic_DNA"/>
</dbReference>
<feature type="compositionally biased region" description="Polar residues" evidence="1">
    <location>
        <begin position="65"/>
        <end position="75"/>
    </location>
</feature>
<reference evidence="2" key="1">
    <citation type="journal article" date="2020" name="Stud. Mycol.">
        <title>101 Dothideomycetes genomes: a test case for predicting lifestyles and emergence of pathogens.</title>
        <authorList>
            <person name="Haridas S."/>
            <person name="Albert R."/>
            <person name="Binder M."/>
            <person name="Bloem J."/>
            <person name="Labutti K."/>
            <person name="Salamov A."/>
            <person name="Andreopoulos B."/>
            <person name="Baker S."/>
            <person name="Barry K."/>
            <person name="Bills G."/>
            <person name="Bluhm B."/>
            <person name="Cannon C."/>
            <person name="Castanera R."/>
            <person name="Culley D."/>
            <person name="Daum C."/>
            <person name="Ezra D."/>
            <person name="Gonzalez J."/>
            <person name="Henrissat B."/>
            <person name="Kuo A."/>
            <person name="Liang C."/>
            <person name="Lipzen A."/>
            <person name="Lutzoni F."/>
            <person name="Magnuson J."/>
            <person name="Mondo S."/>
            <person name="Nolan M."/>
            <person name="Ohm R."/>
            <person name="Pangilinan J."/>
            <person name="Park H.-J."/>
            <person name="Ramirez L."/>
            <person name="Alfaro M."/>
            <person name="Sun H."/>
            <person name="Tritt A."/>
            <person name="Yoshinaga Y."/>
            <person name="Zwiers L.-H."/>
            <person name="Turgeon B."/>
            <person name="Goodwin S."/>
            <person name="Spatafora J."/>
            <person name="Crous P."/>
            <person name="Grigoriev I."/>
        </authorList>
    </citation>
    <scope>NUCLEOTIDE SEQUENCE</scope>
    <source>
        <strain evidence="2">CBS 121739</strain>
    </source>
</reference>
<dbReference type="Proteomes" id="UP000799437">
    <property type="component" value="Unassembled WGS sequence"/>
</dbReference>
<feature type="compositionally biased region" description="Basic and acidic residues" evidence="1">
    <location>
        <begin position="100"/>
        <end position="109"/>
    </location>
</feature>
<dbReference type="GeneID" id="54481640"/>
<protein>
    <submittedName>
        <fullName evidence="2">Uncharacterized protein</fullName>
    </submittedName>
</protein>
<evidence type="ECO:0000313" key="2">
    <source>
        <dbReference type="EMBL" id="KAF2759477.1"/>
    </source>
</evidence>
<dbReference type="AlphaFoldDB" id="A0A6A6WD32"/>
<proteinExistence type="predicted"/>